<sequence length="281" mass="31653">MRKLLMRLLMCFLISFPCVSSSDSTLVSSDIAQFAINFWHQQLSQYIDVNADQVKLAQGNMALGSNSNQLWNIYNADSSSTAGIYYDPSQFNNFASDYGMILYHLPVVPVPNPDCNINQAIIDFKTANGQYPWNKTINDINAALNNSNAMSLNASKTMPNLSNSSSPYVITLKASYQRFVTYYAQPYYQQRPELTGYYPWYYQCALFTAYNDKTSPYWQSTFGEKGYMQQVTVALVVVENGSYCLTITFDNKPSENCSYSTSPSIIAVVTSPINELSGLWH</sequence>
<evidence type="ECO:0000256" key="1">
    <source>
        <dbReference type="SAM" id="SignalP"/>
    </source>
</evidence>
<comment type="caution">
    <text evidence="2">The sequence shown here is derived from an EMBL/GenBank/DDBJ whole genome shotgun (WGS) entry which is preliminary data.</text>
</comment>
<evidence type="ECO:0000313" key="2">
    <source>
        <dbReference type="EMBL" id="MCT7947225.1"/>
    </source>
</evidence>
<dbReference type="AlphaFoldDB" id="A0A9X3B119"/>
<feature type="chain" id="PRO_5040958708" evidence="1">
    <location>
        <begin position="23"/>
        <end position="281"/>
    </location>
</feature>
<reference evidence="2" key="1">
    <citation type="journal article" date="2023" name="Int. J. Syst. Evol. Microbiol.">
        <title>&lt;i&gt;Shewanella septentrionalis&lt;/i&gt; sp. nov. and &lt;i&gt;Shewanella holmiensis&lt;/i&gt; sp. nov., isolated from Baltic Sea water and sediments.</title>
        <authorList>
            <person name="Martin-Rodriguez A.J."/>
            <person name="Thorell K."/>
            <person name="Joffre E."/>
            <person name="Jensie-Markopoulos S."/>
            <person name="Moore E.R.B."/>
            <person name="Sjoling A."/>
        </authorList>
    </citation>
    <scope>NUCLEOTIDE SEQUENCE</scope>
    <source>
        <strain evidence="2">SP1W3</strain>
    </source>
</reference>
<dbReference type="RefSeq" id="WP_261273525.1">
    <property type="nucleotide sequence ID" value="NZ_JAMTCC010000036.1"/>
</dbReference>
<keyword evidence="3" id="KW-1185">Reference proteome</keyword>
<name>A0A9X3B119_9GAMM</name>
<organism evidence="2 3">
    <name type="scientific">Shewanella septentrionalis</name>
    <dbReference type="NCBI Taxonomy" id="2952223"/>
    <lineage>
        <taxon>Bacteria</taxon>
        <taxon>Pseudomonadati</taxon>
        <taxon>Pseudomonadota</taxon>
        <taxon>Gammaproteobacteria</taxon>
        <taxon>Alteromonadales</taxon>
        <taxon>Shewanellaceae</taxon>
        <taxon>Shewanella</taxon>
    </lineage>
</organism>
<evidence type="ECO:0000313" key="3">
    <source>
        <dbReference type="Proteomes" id="UP001155604"/>
    </source>
</evidence>
<feature type="signal peptide" evidence="1">
    <location>
        <begin position="1"/>
        <end position="22"/>
    </location>
</feature>
<proteinExistence type="predicted"/>
<accession>A0A9X3B119</accession>
<keyword evidence="1" id="KW-0732">Signal</keyword>
<protein>
    <submittedName>
        <fullName evidence="2">Uncharacterized protein</fullName>
    </submittedName>
</protein>
<dbReference type="Proteomes" id="UP001155604">
    <property type="component" value="Unassembled WGS sequence"/>
</dbReference>
<dbReference type="EMBL" id="JAMTCC010000036">
    <property type="protein sequence ID" value="MCT7947225.1"/>
    <property type="molecule type" value="Genomic_DNA"/>
</dbReference>
<gene>
    <name evidence="2" type="ORF">NE536_17850</name>
</gene>